<evidence type="ECO:0000256" key="1">
    <source>
        <dbReference type="SAM" id="SignalP"/>
    </source>
</evidence>
<evidence type="ECO:0000313" key="4">
    <source>
        <dbReference type="Proteomes" id="UP000293671"/>
    </source>
</evidence>
<evidence type="ECO:0000259" key="2">
    <source>
        <dbReference type="Pfam" id="PF22741"/>
    </source>
</evidence>
<keyword evidence="3" id="KW-0378">Hydrolase</keyword>
<dbReference type="EMBL" id="SHKP01000004">
    <property type="protein sequence ID" value="RZU02638.1"/>
    <property type="molecule type" value="Genomic_DNA"/>
</dbReference>
<feature type="chain" id="PRO_5020773820" evidence="1">
    <location>
        <begin position="38"/>
        <end position="192"/>
    </location>
</feature>
<dbReference type="CDD" id="cd14503">
    <property type="entry name" value="PTP-bact"/>
    <property type="match status" value="1"/>
</dbReference>
<organism evidence="3 4">
    <name type="scientific">Rivibacter subsaxonicus</name>
    <dbReference type="NCBI Taxonomy" id="457575"/>
    <lineage>
        <taxon>Bacteria</taxon>
        <taxon>Pseudomonadati</taxon>
        <taxon>Pseudomonadota</taxon>
        <taxon>Betaproteobacteria</taxon>
        <taxon>Burkholderiales</taxon>
        <taxon>Rivibacter</taxon>
    </lineage>
</organism>
<gene>
    <name evidence="3" type="ORF">EV670_0666</name>
</gene>
<feature type="domain" description="DSP-PTPase phosphatase fused to NAD+ Kinase" evidence="2">
    <location>
        <begin position="50"/>
        <end position="160"/>
    </location>
</feature>
<feature type="signal peptide" evidence="1">
    <location>
        <begin position="1"/>
        <end position="37"/>
    </location>
</feature>
<evidence type="ECO:0000313" key="3">
    <source>
        <dbReference type="EMBL" id="RZU02638.1"/>
    </source>
</evidence>
<dbReference type="RefSeq" id="WP_165393221.1">
    <property type="nucleotide sequence ID" value="NZ_SHKP01000004.1"/>
</dbReference>
<keyword evidence="4" id="KW-1185">Reference proteome</keyword>
<dbReference type="SUPFAM" id="SSF52799">
    <property type="entry name" value="(Phosphotyrosine protein) phosphatases II"/>
    <property type="match status" value="1"/>
</dbReference>
<reference evidence="3 4" key="1">
    <citation type="submission" date="2019-02" db="EMBL/GenBank/DDBJ databases">
        <title>Genomic Encyclopedia of Type Strains, Phase IV (KMG-IV): sequencing the most valuable type-strain genomes for metagenomic binning, comparative biology and taxonomic classification.</title>
        <authorList>
            <person name="Goeker M."/>
        </authorList>
    </citation>
    <scope>NUCLEOTIDE SEQUENCE [LARGE SCALE GENOMIC DNA]</scope>
    <source>
        <strain evidence="3 4">DSM 19570</strain>
    </source>
</reference>
<dbReference type="PROSITE" id="PS51257">
    <property type="entry name" value="PROKAR_LIPOPROTEIN"/>
    <property type="match status" value="1"/>
</dbReference>
<comment type="caution">
    <text evidence="3">The sequence shown here is derived from an EMBL/GenBank/DDBJ whole genome shotgun (WGS) entry which is preliminary data.</text>
</comment>
<sequence length="192" mass="21252">MARAARVTARTTSTTTERRRALLGLLLGLAAAGACQAATPAPPPNLVQISTRLVTSGQPSAAWLQTLREQGFDAVIYLAPPTVADAVAQEPAIVKAQGLVYRNLPIDFQRPSSRDVDEFVRLMDGLSGRKVLVHCQVNMRASAMVFLYRATRLREDPQQAYEAVTRVWSPSAAWQRLLRDELQIHRVDFEPF</sequence>
<dbReference type="Proteomes" id="UP000293671">
    <property type="component" value="Unassembled WGS sequence"/>
</dbReference>
<name>A0A4Q7W159_9BURK</name>
<proteinExistence type="predicted"/>
<dbReference type="GO" id="GO:0016787">
    <property type="term" value="F:hydrolase activity"/>
    <property type="evidence" value="ECO:0007669"/>
    <property type="project" value="UniProtKB-KW"/>
</dbReference>
<dbReference type="InterPro" id="IPR029021">
    <property type="entry name" value="Prot-tyrosine_phosphatase-like"/>
</dbReference>
<accession>A0A4Q7W159</accession>
<protein>
    <submittedName>
        <fullName evidence="3">Protein tyrosine phosphatase (PTP) superfamily phosphohydrolase (DUF442 family)</fullName>
    </submittedName>
</protein>
<keyword evidence="1" id="KW-0732">Signal</keyword>
<dbReference type="Pfam" id="PF22741">
    <property type="entry name" value="PTP-NADK"/>
    <property type="match status" value="1"/>
</dbReference>
<dbReference type="InterPro" id="IPR055214">
    <property type="entry name" value="PTP-NADK"/>
</dbReference>
<dbReference type="Gene3D" id="3.90.190.10">
    <property type="entry name" value="Protein tyrosine phosphatase superfamily"/>
    <property type="match status" value="1"/>
</dbReference>
<dbReference type="AlphaFoldDB" id="A0A4Q7W159"/>